<comment type="caution">
    <text evidence="1">The sequence shown here is derived from an EMBL/GenBank/DDBJ whole genome shotgun (WGS) entry which is preliminary data.</text>
</comment>
<accession>A0A2P7QV52</accession>
<dbReference type="SUPFAM" id="SSF56784">
    <property type="entry name" value="HAD-like"/>
    <property type="match status" value="1"/>
</dbReference>
<name>A0A2P7QV52_9SPHN</name>
<reference evidence="1 2" key="1">
    <citation type="submission" date="2018-03" db="EMBL/GenBank/DDBJ databases">
        <title>The draft genome of Sphingosinicella sp. GL-C-18.</title>
        <authorList>
            <person name="Liu L."/>
            <person name="Li L."/>
            <person name="Liang L."/>
            <person name="Zhang X."/>
            <person name="Wang T."/>
        </authorList>
    </citation>
    <scope>NUCLEOTIDE SEQUENCE [LARGE SCALE GENOMIC DNA]</scope>
    <source>
        <strain evidence="1 2">GL-C-18</strain>
    </source>
</reference>
<dbReference type="EMBL" id="PXYI01000002">
    <property type="protein sequence ID" value="PSJ41841.1"/>
    <property type="molecule type" value="Genomic_DNA"/>
</dbReference>
<dbReference type="OrthoDB" id="7192139at2"/>
<keyword evidence="2" id="KW-1185">Reference proteome</keyword>
<evidence type="ECO:0008006" key="3">
    <source>
        <dbReference type="Google" id="ProtNLM"/>
    </source>
</evidence>
<dbReference type="Proteomes" id="UP000241167">
    <property type="component" value="Unassembled WGS sequence"/>
</dbReference>
<proteinExistence type="predicted"/>
<evidence type="ECO:0000313" key="1">
    <source>
        <dbReference type="EMBL" id="PSJ41841.1"/>
    </source>
</evidence>
<organism evidence="1 2">
    <name type="scientific">Allosphingosinicella deserti</name>
    <dbReference type="NCBI Taxonomy" id="2116704"/>
    <lineage>
        <taxon>Bacteria</taxon>
        <taxon>Pseudomonadati</taxon>
        <taxon>Pseudomonadota</taxon>
        <taxon>Alphaproteobacteria</taxon>
        <taxon>Sphingomonadales</taxon>
        <taxon>Sphingomonadaceae</taxon>
        <taxon>Allosphingosinicella</taxon>
    </lineage>
</organism>
<dbReference type="Gene3D" id="3.40.50.1000">
    <property type="entry name" value="HAD superfamily/HAD-like"/>
    <property type="match status" value="1"/>
</dbReference>
<gene>
    <name evidence="1" type="ORF">C7I55_06105</name>
</gene>
<protein>
    <recommendedName>
        <fullName evidence="3">HAD family hydrolase</fullName>
    </recommendedName>
</protein>
<dbReference type="InterPro" id="IPR023214">
    <property type="entry name" value="HAD_sf"/>
</dbReference>
<evidence type="ECO:0000313" key="2">
    <source>
        <dbReference type="Proteomes" id="UP000241167"/>
    </source>
</evidence>
<dbReference type="RefSeq" id="WP_106512008.1">
    <property type="nucleotide sequence ID" value="NZ_PXYI01000002.1"/>
</dbReference>
<dbReference type="AlphaFoldDB" id="A0A2P7QV52"/>
<sequence length="217" mass="24578">MSRPLLITDCDEVLLNMISHFAEWLEEAHDLSFDLYTDSFQKAIRTRAGESLPEERIWPLLDGFFRTEMERQNIVPGAAEALAAIGAHADIVILTNVGDEHEAGRVEQLGRFEIHHRVLCNRGGKGRPVRELVEQMRPSAVVFVDDLPVHHESVANHAPEVWRLHMIGEPRLAEVVPPAPHAHARIDDWSEAARWIEARFAEGPASREAEQVKEEQQ</sequence>
<dbReference type="InterPro" id="IPR036412">
    <property type="entry name" value="HAD-like_sf"/>
</dbReference>